<proteinExistence type="predicted"/>
<evidence type="ECO:0000313" key="2">
    <source>
        <dbReference type="Proteomes" id="UP000325286"/>
    </source>
</evidence>
<sequence>MKPYYNALCKRYLPQTRSMLTVSAGLAKEYAREFGVDPVLIRNAPSFEKLEPSRRGNRIRIVYHGVAQRRRNLESLIDVVRAIGDGFELHFMLKTRQSRLQELKQHAAGCDRIHFHPPVLSQEIARTINQYDIGVAFFPPVTFNLKHCLPNKFFEYIQGRLGVLVGPTPDMAEIVEREGCGVIARDFSNEALYEALTELSSDKVERMKQRSHEIASTYCWDVESERFRTVISDALEGPR</sequence>
<protein>
    <recommendedName>
        <fullName evidence="3">Glycosyl transferases group 1</fullName>
    </recommendedName>
</protein>
<reference evidence="1 2" key="1">
    <citation type="submission" date="2019-08" db="EMBL/GenBank/DDBJ databases">
        <title>Deep-cultivation of Planctomycetes and their phenomic and genomic characterization uncovers novel biology.</title>
        <authorList>
            <person name="Wiegand S."/>
            <person name="Jogler M."/>
            <person name="Boedeker C."/>
            <person name="Pinto D."/>
            <person name="Vollmers J."/>
            <person name="Rivas-Marin E."/>
            <person name="Kohn T."/>
            <person name="Peeters S.H."/>
            <person name="Heuer A."/>
            <person name="Rast P."/>
            <person name="Oberbeckmann S."/>
            <person name="Bunk B."/>
            <person name="Jeske O."/>
            <person name="Meyerdierks A."/>
            <person name="Storesund J.E."/>
            <person name="Kallscheuer N."/>
            <person name="Luecker S."/>
            <person name="Lage O.M."/>
            <person name="Pohl T."/>
            <person name="Merkel B.J."/>
            <person name="Hornburger P."/>
            <person name="Mueller R.-W."/>
            <person name="Bruemmer F."/>
            <person name="Labrenz M."/>
            <person name="Spormann A.M."/>
            <person name="Op den Camp H."/>
            <person name="Overmann J."/>
            <person name="Amann R."/>
            <person name="Jetten M.S.M."/>
            <person name="Mascher T."/>
            <person name="Medema M.H."/>
            <person name="Devos D.P."/>
            <person name="Kaster A.-K."/>
            <person name="Ovreas L."/>
            <person name="Rohde M."/>
            <person name="Galperin M.Y."/>
            <person name="Jogler C."/>
        </authorList>
    </citation>
    <scope>NUCLEOTIDE SEQUENCE [LARGE SCALE GENOMIC DNA]</scope>
    <source>
        <strain evidence="1 2">UC8</strain>
    </source>
</reference>
<dbReference type="Proteomes" id="UP000325286">
    <property type="component" value="Chromosome"/>
</dbReference>
<dbReference type="KEGG" id="rul:UC8_06160"/>
<dbReference type="EMBL" id="CP042914">
    <property type="protein sequence ID" value="QEG38658.1"/>
    <property type="molecule type" value="Genomic_DNA"/>
</dbReference>
<keyword evidence="2" id="KW-1185">Reference proteome</keyword>
<name>A0A5B9QHX7_9BACT</name>
<dbReference type="Pfam" id="PF13692">
    <property type="entry name" value="Glyco_trans_1_4"/>
    <property type="match status" value="1"/>
</dbReference>
<organism evidence="1 2">
    <name type="scientific">Roseimaritima ulvae</name>
    <dbReference type="NCBI Taxonomy" id="980254"/>
    <lineage>
        <taxon>Bacteria</taxon>
        <taxon>Pseudomonadati</taxon>
        <taxon>Planctomycetota</taxon>
        <taxon>Planctomycetia</taxon>
        <taxon>Pirellulales</taxon>
        <taxon>Pirellulaceae</taxon>
        <taxon>Roseimaritima</taxon>
    </lineage>
</organism>
<evidence type="ECO:0008006" key="3">
    <source>
        <dbReference type="Google" id="ProtNLM"/>
    </source>
</evidence>
<dbReference type="SUPFAM" id="SSF53756">
    <property type="entry name" value="UDP-Glycosyltransferase/glycogen phosphorylase"/>
    <property type="match status" value="1"/>
</dbReference>
<accession>A0A5B9QHX7</accession>
<evidence type="ECO:0000313" key="1">
    <source>
        <dbReference type="EMBL" id="QEG38658.1"/>
    </source>
</evidence>
<dbReference type="Gene3D" id="3.40.50.2000">
    <property type="entry name" value="Glycogen Phosphorylase B"/>
    <property type="match status" value="1"/>
</dbReference>
<gene>
    <name evidence="1" type="ORF">UC8_06160</name>
</gene>
<dbReference type="AlphaFoldDB" id="A0A5B9QHX7"/>